<dbReference type="Pfam" id="PF13535">
    <property type="entry name" value="ATP-grasp_4"/>
    <property type="match status" value="1"/>
</dbReference>
<dbReference type="Proteomes" id="UP000442990">
    <property type="component" value="Unassembled WGS sequence"/>
</dbReference>
<evidence type="ECO:0000313" key="7">
    <source>
        <dbReference type="Proteomes" id="UP000442990"/>
    </source>
</evidence>
<dbReference type="InterPro" id="IPR011761">
    <property type="entry name" value="ATP-grasp"/>
</dbReference>
<dbReference type="GO" id="GO:0005524">
    <property type="term" value="F:ATP binding"/>
    <property type="evidence" value="ECO:0007669"/>
    <property type="project" value="UniProtKB-UniRule"/>
</dbReference>
<reference evidence="6 7" key="1">
    <citation type="submission" date="2019-09" db="EMBL/GenBank/DDBJ databases">
        <title>Isolation and identification of active actinomycetes.</title>
        <authorList>
            <person name="Yu Z."/>
            <person name="Han C."/>
            <person name="Yu B."/>
        </authorList>
    </citation>
    <scope>NUCLEOTIDE SEQUENCE [LARGE SCALE GENOMIC DNA]</scope>
    <source>
        <strain evidence="6 7">NEAU-H2</strain>
    </source>
</reference>
<dbReference type="InterPro" id="IPR041472">
    <property type="entry name" value="BL00235/CARNS1_N"/>
</dbReference>
<feature type="domain" description="ATP-grasp" evidence="5">
    <location>
        <begin position="133"/>
        <end position="321"/>
    </location>
</feature>
<dbReference type="Gene3D" id="3.30.470.20">
    <property type="entry name" value="ATP-grasp fold, B domain"/>
    <property type="match status" value="1"/>
</dbReference>
<evidence type="ECO:0000256" key="3">
    <source>
        <dbReference type="ARBA" id="ARBA00022840"/>
    </source>
</evidence>
<keyword evidence="7" id="KW-1185">Reference proteome</keyword>
<organism evidence="6 7">
    <name type="scientific">Streptomyces triticiradicis</name>
    <dbReference type="NCBI Taxonomy" id="2651189"/>
    <lineage>
        <taxon>Bacteria</taxon>
        <taxon>Bacillati</taxon>
        <taxon>Actinomycetota</taxon>
        <taxon>Actinomycetes</taxon>
        <taxon>Kitasatosporales</taxon>
        <taxon>Streptomycetaceae</taxon>
        <taxon>Streptomyces</taxon>
    </lineage>
</organism>
<dbReference type="Pfam" id="PF18603">
    <property type="entry name" value="LAL_C2"/>
    <property type="match status" value="1"/>
</dbReference>
<dbReference type="EMBL" id="WBKG01000001">
    <property type="protein sequence ID" value="KAB1990767.1"/>
    <property type="molecule type" value="Genomic_DNA"/>
</dbReference>
<accession>A0A7J5DPQ7</accession>
<dbReference type="RefSeq" id="WP_151467321.1">
    <property type="nucleotide sequence ID" value="NZ_WBKG01000001.1"/>
</dbReference>
<name>A0A7J5DPQ7_9ACTN</name>
<dbReference type="GO" id="GO:0016874">
    <property type="term" value="F:ligase activity"/>
    <property type="evidence" value="ECO:0007669"/>
    <property type="project" value="UniProtKB-KW"/>
</dbReference>
<sequence>MTVLDPSPTGVPKDQHLDRADLPGPAVLVLGGGTRLPKALRNHGMYVVYGGGTDEYTAAHHEACHEAWLLSGSSEDAWVARAVALHQQIPFERVVTVRERFLTTAARIADALGLAGNPLQTVRALKDKARMRELLQRRAPDSAVRAKVMRTVEEVDAFVAEAGLPIVLKPRDGSASEGITIIRHTSGMAAARQLVRSRPEALLAEEFLDGPEFSVETFSDQGSHHLLAITEKFTGPGAVEIGHLVPARISADEYATLEEATGDFLDAIGLLEGPAHTEVILTPRGPRVVESHNRPGGDGIVDLVRHVTGLDLRDLLAAQTAGEPLPAADGERAGAAATWFLTTDPGLVTEVSGWQAAAEQPGVVAVSPAVRAGDTVAPLGGSDDRCGSLIAAAPTPDEALDRARAALSLVTVHTVVAPQQAPENRDSR</sequence>
<keyword evidence="3 4" id="KW-0067">ATP-binding</keyword>
<dbReference type="SMART" id="SM01209">
    <property type="entry name" value="GARS_A"/>
    <property type="match status" value="1"/>
</dbReference>
<keyword evidence="2 4" id="KW-0547">Nucleotide-binding</keyword>
<evidence type="ECO:0000256" key="4">
    <source>
        <dbReference type="PROSITE-ProRule" id="PRU00409"/>
    </source>
</evidence>
<dbReference type="Gene3D" id="3.40.50.20">
    <property type="match status" value="1"/>
</dbReference>
<keyword evidence="1" id="KW-0436">Ligase</keyword>
<dbReference type="PANTHER" id="PTHR43585:SF2">
    <property type="entry name" value="ATP-GRASP ENZYME FSQD"/>
    <property type="match status" value="1"/>
</dbReference>
<evidence type="ECO:0000256" key="1">
    <source>
        <dbReference type="ARBA" id="ARBA00022598"/>
    </source>
</evidence>
<protein>
    <submittedName>
        <fullName evidence="6">ATP-grasp domain-containing protein</fullName>
    </submittedName>
</protein>
<gene>
    <name evidence="6" type="ORF">F8144_02270</name>
</gene>
<dbReference type="AlphaFoldDB" id="A0A7J5DPQ7"/>
<dbReference type="InterPro" id="IPR052032">
    <property type="entry name" value="ATP-dep_AA_Ligase"/>
</dbReference>
<dbReference type="PROSITE" id="PS50975">
    <property type="entry name" value="ATP_GRASP"/>
    <property type="match status" value="1"/>
</dbReference>
<proteinExistence type="predicted"/>
<dbReference type="PANTHER" id="PTHR43585">
    <property type="entry name" value="FUMIPYRROLE BIOSYNTHESIS PROTEIN C"/>
    <property type="match status" value="1"/>
</dbReference>
<dbReference type="Pfam" id="PF18130">
    <property type="entry name" value="ATPgrasp_N"/>
    <property type="match status" value="1"/>
</dbReference>
<dbReference type="SUPFAM" id="SSF56059">
    <property type="entry name" value="Glutathione synthetase ATP-binding domain-like"/>
    <property type="match status" value="1"/>
</dbReference>
<comment type="caution">
    <text evidence="6">The sequence shown here is derived from an EMBL/GenBank/DDBJ whole genome shotgun (WGS) entry which is preliminary data.</text>
</comment>
<evidence type="ECO:0000256" key="2">
    <source>
        <dbReference type="ARBA" id="ARBA00022741"/>
    </source>
</evidence>
<evidence type="ECO:0000313" key="6">
    <source>
        <dbReference type="EMBL" id="KAB1990767.1"/>
    </source>
</evidence>
<evidence type="ECO:0000259" key="5">
    <source>
        <dbReference type="PROSITE" id="PS50975"/>
    </source>
</evidence>
<dbReference type="InterPro" id="IPR040570">
    <property type="entry name" value="LAL_C2"/>
</dbReference>
<dbReference type="GO" id="GO:0046872">
    <property type="term" value="F:metal ion binding"/>
    <property type="evidence" value="ECO:0007669"/>
    <property type="project" value="InterPro"/>
</dbReference>